<feature type="compositionally biased region" description="Low complexity" evidence="18">
    <location>
        <begin position="410"/>
        <end position="427"/>
    </location>
</feature>
<dbReference type="GO" id="GO:0010494">
    <property type="term" value="C:cytoplasmic stress granule"/>
    <property type="evidence" value="ECO:0007669"/>
    <property type="project" value="UniProtKB-SubCell"/>
</dbReference>
<dbReference type="InterPro" id="IPR018545">
    <property type="entry name" value="Btz_dom"/>
</dbReference>
<keyword evidence="9" id="KW-0507">mRNA processing</keyword>
<evidence type="ECO:0000256" key="12">
    <source>
        <dbReference type="ARBA" id="ARBA00022845"/>
    </source>
</evidence>
<feature type="compositionally biased region" description="Acidic residues" evidence="18">
    <location>
        <begin position="308"/>
        <end position="333"/>
    </location>
</feature>
<dbReference type="GO" id="GO:0030425">
    <property type="term" value="C:dendrite"/>
    <property type="evidence" value="ECO:0007669"/>
    <property type="project" value="UniProtKB-SubCell"/>
</dbReference>
<feature type="domain" description="Btz" evidence="19">
    <location>
        <begin position="305"/>
        <end position="402"/>
    </location>
</feature>
<keyword evidence="10" id="KW-0747">Spliceosome</keyword>
<keyword evidence="20" id="KW-1185">Reference proteome</keyword>
<evidence type="ECO:0000256" key="18">
    <source>
        <dbReference type="SAM" id="MobiDB-lite"/>
    </source>
</evidence>
<evidence type="ECO:0000256" key="14">
    <source>
        <dbReference type="ARBA" id="ARBA00023161"/>
    </source>
</evidence>
<feature type="compositionally biased region" description="Basic and acidic residues" evidence="18">
    <location>
        <begin position="247"/>
        <end position="281"/>
    </location>
</feature>
<evidence type="ECO:0000256" key="16">
    <source>
        <dbReference type="ARBA" id="ARBA00023242"/>
    </source>
</evidence>
<keyword evidence="14" id="KW-0866">Nonsense-mediated mRNA decay</keyword>
<evidence type="ECO:0000256" key="6">
    <source>
        <dbReference type="ARBA" id="ARBA00019964"/>
    </source>
</evidence>
<keyword evidence="7" id="KW-0813">Transport</keyword>
<dbReference type="GO" id="GO:0003729">
    <property type="term" value="F:mRNA binding"/>
    <property type="evidence" value="ECO:0007669"/>
    <property type="project" value="InterPro"/>
</dbReference>
<feature type="compositionally biased region" description="Basic and acidic residues" evidence="18">
    <location>
        <begin position="512"/>
        <end position="529"/>
    </location>
</feature>
<keyword evidence="16" id="KW-0539">Nucleus</keyword>
<feature type="compositionally biased region" description="Basic and acidic residues" evidence="18">
    <location>
        <begin position="346"/>
        <end position="401"/>
    </location>
</feature>
<evidence type="ECO:0000256" key="8">
    <source>
        <dbReference type="ARBA" id="ARBA00022490"/>
    </source>
</evidence>
<feature type="compositionally biased region" description="Polar residues" evidence="18">
    <location>
        <begin position="565"/>
        <end position="578"/>
    </location>
</feature>
<keyword evidence="8" id="KW-0963">Cytoplasm</keyword>
<evidence type="ECO:0000313" key="20">
    <source>
        <dbReference type="Proteomes" id="UP000095285"/>
    </source>
</evidence>
<feature type="compositionally biased region" description="Pro residues" evidence="18">
    <location>
        <begin position="579"/>
        <end position="636"/>
    </location>
</feature>
<dbReference type="WBParaSite" id="EN70_10626">
    <property type="protein sequence ID" value="EN70_10626"/>
    <property type="gene ID" value="EN70_10626"/>
</dbReference>
<dbReference type="GO" id="GO:0048471">
    <property type="term" value="C:perinuclear region of cytoplasm"/>
    <property type="evidence" value="ECO:0007669"/>
    <property type="project" value="UniProtKB-SubCell"/>
</dbReference>
<accession>A0A1I7V765</accession>
<feature type="compositionally biased region" description="Basic and acidic residues" evidence="18">
    <location>
        <begin position="227"/>
        <end position="240"/>
    </location>
</feature>
<evidence type="ECO:0000256" key="1">
    <source>
        <dbReference type="ARBA" id="ARBA00004210"/>
    </source>
</evidence>
<dbReference type="GO" id="GO:0035145">
    <property type="term" value="C:exon-exon junction complex"/>
    <property type="evidence" value="ECO:0007669"/>
    <property type="project" value="InterPro"/>
</dbReference>
<evidence type="ECO:0000256" key="13">
    <source>
        <dbReference type="ARBA" id="ARBA00022884"/>
    </source>
</evidence>
<reference evidence="21" key="2">
    <citation type="submission" date="2016-11" db="UniProtKB">
        <authorList>
            <consortium name="WormBaseParasite"/>
        </authorList>
    </citation>
    <scope>IDENTIFICATION</scope>
</reference>
<reference evidence="20" key="1">
    <citation type="submission" date="2012-04" db="EMBL/GenBank/DDBJ databases">
        <title>The Genome Sequence of Loa loa.</title>
        <authorList>
            <consortium name="The Broad Institute Genome Sequencing Platform"/>
            <consortium name="Broad Institute Genome Sequencing Center for Infectious Disease"/>
            <person name="Nutman T.B."/>
            <person name="Fink D.L."/>
            <person name="Russ C."/>
            <person name="Young S."/>
            <person name="Zeng Q."/>
            <person name="Gargeya S."/>
            <person name="Alvarado L."/>
            <person name="Berlin A."/>
            <person name="Chapman S.B."/>
            <person name="Chen Z."/>
            <person name="Freedman E."/>
            <person name="Gellesch M."/>
            <person name="Goldberg J."/>
            <person name="Griggs A."/>
            <person name="Gujja S."/>
            <person name="Heilman E.R."/>
            <person name="Heiman D."/>
            <person name="Howarth C."/>
            <person name="Mehta T."/>
            <person name="Neiman D."/>
            <person name="Pearson M."/>
            <person name="Roberts A."/>
            <person name="Saif S."/>
            <person name="Shea T."/>
            <person name="Shenoy N."/>
            <person name="Sisk P."/>
            <person name="Stolte C."/>
            <person name="Sykes S."/>
            <person name="White J."/>
            <person name="Yandava C."/>
            <person name="Haas B."/>
            <person name="Henn M.R."/>
            <person name="Nusbaum C."/>
            <person name="Birren B."/>
        </authorList>
    </citation>
    <scope>NUCLEOTIDE SEQUENCE [LARGE SCALE GENOMIC DNA]</scope>
</reference>
<comment type="similarity">
    <text evidence="5">Belongs to the CASC3 family.</text>
</comment>
<evidence type="ECO:0000256" key="7">
    <source>
        <dbReference type="ARBA" id="ARBA00022448"/>
    </source>
</evidence>
<evidence type="ECO:0000256" key="5">
    <source>
        <dbReference type="ARBA" id="ARBA00009548"/>
    </source>
</evidence>
<sequence length="683" mass="74785">MSAVPEVKIETPEAICSVIITDTTDTTTTTMTTTTATVTTATTITTATTTATITTASGMKEEKKDSAENPISSCIVKQEDSENRKLHSDFAINSATTPATEKSSLVATEEKANLLQSSSSDAVADKGAFTDNANIDRPEIAKSLKTDDTTAGVTANEVIDLQNSANNFEQNKMNCKMPDSTEPNLNIISDQTLKPETVIPTGLMLSENRINNTAAIVEPSDAVFVSSDEKKEKNDLKDGGVTETGEGIEKDNLEKDYKAKEESTSLDDKEASSDEVDHFVDAKSSTQIDGASGDDTVENSEEIKEQTEEIQDEDGYEYDDEEQEAEPDDDEVEGNPAFIPKSGRYYMHDSRNTDEERMPEPSSHSRADGKWKHDRFDERSQGPKTKRELMNRYGYDIRNEGKNSGGGGSMNASAPHSSQTRGTTRGSNSGGNKYGNRGRHSNRALPHHPQHQPDDRRDHRRPVQNSGAGKPANRGGRKGENHHNINYQRDQHGTRVFKNSPMNAQKGPINRTDNHRSYDRNEEYMHDNRQNGGRNRGRGGTGFSSGDASTAHSKGSGAHTGGKRYSTQRLATNYVPNIQQPPPPQPQPPQPPPPPLQSPPTTGPIPIPPPDWRPPAYQAPPPPSTVPPPPPPPIAIPAPVSNFRPSDIVYFDPQPQQLYRNPIPPRTKKRLEIVPPYQAKNSN</sequence>
<comment type="subcellular location">
    <subcellularLocation>
        <location evidence="2">Cell projection</location>
        <location evidence="2">Dendrite</location>
    </subcellularLocation>
    <subcellularLocation>
        <location evidence="1">Cytoplasm</location>
        <location evidence="1">Stress granule</location>
    </subcellularLocation>
    <subcellularLocation>
        <location evidence="4">Cytoplasm</location>
        <location evidence="4">Perinuclear region</location>
    </subcellularLocation>
    <subcellularLocation>
        <location evidence="3">Nucleus speckle</location>
    </subcellularLocation>
</comment>
<protein>
    <recommendedName>
        <fullName evidence="6">Protein CASC3</fullName>
    </recommendedName>
</protein>
<evidence type="ECO:0000256" key="17">
    <source>
        <dbReference type="ARBA" id="ARBA00023273"/>
    </source>
</evidence>
<keyword evidence="12" id="KW-0810">Translation regulation</keyword>
<feature type="compositionally biased region" description="Basic and acidic residues" evidence="18">
    <location>
        <begin position="477"/>
        <end position="493"/>
    </location>
</feature>
<dbReference type="GO" id="GO:0051028">
    <property type="term" value="P:mRNA transport"/>
    <property type="evidence" value="ECO:0007669"/>
    <property type="project" value="UniProtKB-KW"/>
</dbReference>
<dbReference type="InterPro" id="IPR028544">
    <property type="entry name" value="CASC3"/>
</dbReference>
<dbReference type="GO" id="GO:0016607">
    <property type="term" value="C:nuclear speck"/>
    <property type="evidence" value="ECO:0007669"/>
    <property type="project" value="UniProtKB-SubCell"/>
</dbReference>
<dbReference type="Pfam" id="PF09405">
    <property type="entry name" value="Btz"/>
    <property type="match status" value="1"/>
</dbReference>
<evidence type="ECO:0000256" key="4">
    <source>
        <dbReference type="ARBA" id="ARBA00004556"/>
    </source>
</evidence>
<dbReference type="GO" id="GO:0008380">
    <property type="term" value="P:RNA splicing"/>
    <property type="evidence" value="ECO:0007669"/>
    <property type="project" value="UniProtKB-KW"/>
</dbReference>
<dbReference type="AlphaFoldDB" id="A0A1I7V765"/>
<dbReference type="GO" id="GO:0006417">
    <property type="term" value="P:regulation of translation"/>
    <property type="evidence" value="ECO:0007669"/>
    <property type="project" value="UniProtKB-KW"/>
</dbReference>
<dbReference type="SMART" id="SM01044">
    <property type="entry name" value="Btz"/>
    <property type="match status" value="1"/>
</dbReference>
<proteinExistence type="inferred from homology"/>
<feature type="compositionally biased region" description="Basic residues" evidence="18">
    <location>
        <begin position="436"/>
        <end position="450"/>
    </location>
</feature>
<dbReference type="GO" id="GO:0005681">
    <property type="term" value="C:spliceosomal complex"/>
    <property type="evidence" value="ECO:0007669"/>
    <property type="project" value="UniProtKB-KW"/>
</dbReference>
<evidence type="ECO:0000256" key="11">
    <source>
        <dbReference type="ARBA" id="ARBA00022816"/>
    </source>
</evidence>
<keyword evidence="11" id="KW-0509">mRNA transport</keyword>
<keyword evidence="15" id="KW-0508">mRNA splicing</keyword>
<dbReference type="eggNOG" id="KOG4264">
    <property type="taxonomic scope" value="Eukaryota"/>
</dbReference>
<dbReference type="GO" id="GO:0006397">
    <property type="term" value="P:mRNA processing"/>
    <property type="evidence" value="ECO:0007669"/>
    <property type="project" value="UniProtKB-KW"/>
</dbReference>
<dbReference type="PANTHER" id="PTHR13434:SF0">
    <property type="entry name" value="PROTEIN CASC3"/>
    <property type="match status" value="1"/>
</dbReference>
<evidence type="ECO:0000256" key="15">
    <source>
        <dbReference type="ARBA" id="ARBA00023187"/>
    </source>
</evidence>
<evidence type="ECO:0000256" key="9">
    <source>
        <dbReference type="ARBA" id="ARBA00022664"/>
    </source>
</evidence>
<dbReference type="Proteomes" id="UP000095285">
    <property type="component" value="Unassembled WGS sequence"/>
</dbReference>
<evidence type="ECO:0000256" key="2">
    <source>
        <dbReference type="ARBA" id="ARBA00004279"/>
    </source>
</evidence>
<evidence type="ECO:0000256" key="3">
    <source>
        <dbReference type="ARBA" id="ARBA00004324"/>
    </source>
</evidence>
<keyword evidence="13" id="KW-0694">RNA-binding</keyword>
<feature type="compositionally biased region" description="Polar residues" evidence="18">
    <location>
        <begin position="544"/>
        <end position="553"/>
    </location>
</feature>
<evidence type="ECO:0000313" key="21">
    <source>
        <dbReference type="WBParaSite" id="EN70_10626"/>
    </source>
</evidence>
<feature type="region of interest" description="Disordered" evidence="18">
    <location>
        <begin position="224"/>
        <end position="683"/>
    </location>
</feature>
<evidence type="ECO:0000259" key="19">
    <source>
        <dbReference type="SMART" id="SM01044"/>
    </source>
</evidence>
<dbReference type="PANTHER" id="PTHR13434">
    <property type="entry name" value="PROTEIN CASC3"/>
    <property type="match status" value="1"/>
</dbReference>
<keyword evidence="17" id="KW-0966">Cell projection</keyword>
<evidence type="ECO:0000256" key="10">
    <source>
        <dbReference type="ARBA" id="ARBA00022728"/>
    </source>
</evidence>
<dbReference type="GO" id="GO:0000184">
    <property type="term" value="P:nuclear-transcribed mRNA catabolic process, nonsense-mediated decay"/>
    <property type="evidence" value="ECO:0007669"/>
    <property type="project" value="UniProtKB-KW"/>
</dbReference>
<organism evidence="20 21">
    <name type="scientific">Loa loa</name>
    <name type="common">Eye worm</name>
    <name type="synonym">Filaria loa</name>
    <dbReference type="NCBI Taxonomy" id="7209"/>
    <lineage>
        <taxon>Eukaryota</taxon>
        <taxon>Metazoa</taxon>
        <taxon>Ecdysozoa</taxon>
        <taxon>Nematoda</taxon>
        <taxon>Chromadorea</taxon>
        <taxon>Rhabditida</taxon>
        <taxon>Spirurina</taxon>
        <taxon>Spiruromorpha</taxon>
        <taxon>Filarioidea</taxon>
        <taxon>Onchocercidae</taxon>
        <taxon>Loa</taxon>
    </lineage>
</organism>
<name>A0A1I7V765_LOALO</name>
<dbReference type="STRING" id="7209.A0A1I7V765"/>